<evidence type="ECO:0000313" key="1">
    <source>
        <dbReference type="EMBL" id="KAI8431457.1"/>
    </source>
</evidence>
<accession>A0ACC0K4V5</accession>
<reference evidence="1 2" key="1">
    <citation type="journal article" date="2022" name="Genome Biol. Evol.">
        <title>The Spruce Budworm Genome: Reconstructing the Evolutionary History of Antifreeze Proteins.</title>
        <authorList>
            <person name="Beliveau C."/>
            <person name="Gagne P."/>
            <person name="Picq S."/>
            <person name="Vernygora O."/>
            <person name="Keeling C.I."/>
            <person name="Pinkney K."/>
            <person name="Doucet D."/>
            <person name="Wen F."/>
            <person name="Johnston J.S."/>
            <person name="Maaroufi H."/>
            <person name="Boyle B."/>
            <person name="Laroche J."/>
            <person name="Dewar K."/>
            <person name="Juretic N."/>
            <person name="Blackburn G."/>
            <person name="Nisole A."/>
            <person name="Brunet B."/>
            <person name="Brandao M."/>
            <person name="Lumley L."/>
            <person name="Duan J."/>
            <person name="Quan G."/>
            <person name="Lucarotti C.J."/>
            <person name="Roe A.D."/>
            <person name="Sperling F.A.H."/>
            <person name="Levesque R.C."/>
            <person name="Cusson M."/>
        </authorList>
    </citation>
    <scope>NUCLEOTIDE SEQUENCE [LARGE SCALE GENOMIC DNA]</scope>
    <source>
        <strain evidence="1">Glfc:IPQL:Cfum</strain>
    </source>
</reference>
<keyword evidence="2" id="KW-1185">Reference proteome</keyword>
<comment type="caution">
    <text evidence="1">The sequence shown here is derived from an EMBL/GenBank/DDBJ whole genome shotgun (WGS) entry which is preliminary data.</text>
</comment>
<dbReference type="Proteomes" id="UP001064048">
    <property type="component" value="Chromosome 30"/>
</dbReference>
<evidence type="ECO:0000313" key="2">
    <source>
        <dbReference type="Proteomes" id="UP001064048"/>
    </source>
</evidence>
<protein>
    <submittedName>
        <fullName evidence="1">Uncharacterized protein</fullName>
    </submittedName>
</protein>
<gene>
    <name evidence="1" type="ORF">MSG28_015976</name>
</gene>
<sequence>MAKAMLVVFLLAVIMVCSAVRVHVNSCDQLCSSPTSLAERDECCRDNGYLGAAGCPAEHMYCY</sequence>
<dbReference type="EMBL" id="CM046130">
    <property type="protein sequence ID" value="KAI8431457.1"/>
    <property type="molecule type" value="Genomic_DNA"/>
</dbReference>
<organism evidence="1 2">
    <name type="scientific">Choristoneura fumiferana</name>
    <name type="common">Spruce budworm moth</name>
    <name type="synonym">Archips fumiferana</name>
    <dbReference type="NCBI Taxonomy" id="7141"/>
    <lineage>
        <taxon>Eukaryota</taxon>
        <taxon>Metazoa</taxon>
        <taxon>Ecdysozoa</taxon>
        <taxon>Arthropoda</taxon>
        <taxon>Hexapoda</taxon>
        <taxon>Insecta</taxon>
        <taxon>Pterygota</taxon>
        <taxon>Neoptera</taxon>
        <taxon>Endopterygota</taxon>
        <taxon>Lepidoptera</taxon>
        <taxon>Glossata</taxon>
        <taxon>Ditrysia</taxon>
        <taxon>Tortricoidea</taxon>
        <taxon>Tortricidae</taxon>
        <taxon>Tortricinae</taxon>
        <taxon>Choristoneura</taxon>
    </lineage>
</organism>
<proteinExistence type="predicted"/>
<name>A0ACC0K4V5_CHOFU</name>